<protein>
    <submittedName>
        <fullName evidence="1">Uncharacterized protein</fullName>
    </submittedName>
</protein>
<evidence type="ECO:0000313" key="1">
    <source>
        <dbReference type="EMBL" id="KAJ5372701.1"/>
    </source>
</evidence>
<keyword evidence="2" id="KW-1185">Reference proteome</keyword>
<sequence length="132" mass="15778">MTKEVADERPILVPNYRRMEQLTQLRLPRVRKARVCRRILSETGQTMNSVLLLLCAYNYPYHPTVLQRLRSYEDSMVALMEQMKILRAEERTPHLCAEEILWRRVSEELKLRSVRSTRGYWEGVMEERSAPR</sequence>
<reference evidence="1" key="1">
    <citation type="submission" date="2022-12" db="EMBL/GenBank/DDBJ databases">
        <authorList>
            <person name="Petersen C."/>
        </authorList>
    </citation>
    <scope>NUCLEOTIDE SEQUENCE</scope>
    <source>
        <strain evidence="1">IBT 3081</strain>
    </source>
</reference>
<proteinExistence type="predicted"/>
<dbReference type="GeneID" id="81461620"/>
<reference evidence="1" key="2">
    <citation type="journal article" date="2023" name="IMA Fungus">
        <title>Comparative genomic study of the Penicillium genus elucidates a diverse pangenome and 15 lateral gene transfer events.</title>
        <authorList>
            <person name="Petersen C."/>
            <person name="Sorensen T."/>
            <person name="Nielsen M.R."/>
            <person name="Sondergaard T.E."/>
            <person name="Sorensen J.L."/>
            <person name="Fitzpatrick D.A."/>
            <person name="Frisvad J.C."/>
            <person name="Nielsen K.L."/>
        </authorList>
    </citation>
    <scope>NUCLEOTIDE SEQUENCE</scope>
    <source>
        <strain evidence="1">IBT 3081</strain>
    </source>
</reference>
<accession>A0A9W9VAY2</accession>
<evidence type="ECO:0000313" key="2">
    <source>
        <dbReference type="Proteomes" id="UP001147752"/>
    </source>
</evidence>
<dbReference type="AlphaFoldDB" id="A0A9W9VAY2"/>
<dbReference type="RefSeq" id="XP_056578687.1">
    <property type="nucleotide sequence ID" value="XM_056722437.1"/>
</dbReference>
<gene>
    <name evidence="1" type="ORF">N7517_004707</name>
</gene>
<dbReference type="OrthoDB" id="4375866at2759"/>
<name>A0A9W9VAY2_9EURO</name>
<organism evidence="1 2">
    <name type="scientific">Penicillium concentricum</name>
    <dbReference type="NCBI Taxonomy" id="293559"/>
    <lineage>
        <taxon>Eukaryota</taxon>
        <taxon>Fungi</taxon>
        <taxon>Dikarya</taxon>
        <taxon>Ascomycota</taxon>
        <taxon>Pezizomycotina</taxon>
        <taxon>Eurotiomycetes</taxon>
        <taxon>Eurotiomycetidae</taxon>
        <taxon>Eurotiales</taxon>
        <taxon>Aspergillaceae</taxon>
        <taxon>Penicillium</taxon>
    </lineage>
</organism>
<dbReference type="Proteomes" id="UP001147752">
    <property type="component" value="Unassembled WGS sequence"/>
</dbReference>
<comment type="caution">
    <text evidence="1">The sequence shown here is derived from an EMBL/GenBank/DDBJ whole genome shotgun (WGS) entry which is preliminary data.</text>
</comment>
<dbReference type="EMBL" id="JAPZBT010000002">
    <property type="protein sequence ID" value="KAJ5372701.1"/>
    <property type="molecule type" value="Genomic_DNA"/>
</dbReference>